<sequence>MPSSGKFQPLIIRLSHFLVTSKHKEKKHRDNNLVVCCSVGSGPSDPRNFGLWNCDEYNPTLLEEQMGAIVKKYNQRSMMGVGGGATETVVGEARRGRGREGRGGGFLFI</sequence>
<keyword evidence="2" id="KW-1185">Reference proteome</keyword>
<organism evidence="1 2">
    <name type="scientific">Gossypium stocksii</name>
    <dbReference type="NCBI Taxonomy" id="47602"/>
    <lineage>
        <taxon>Eukaryota</taxon>
        <taxon>Viridiplantae</taxon>
        <taxon>Streptophyta</taxon>
        <taxon>Embryophyta</taxon>
        <taxon>Tracheophyta</taxon>
        <taxon>Spermatophyta</taxon>
        <taxon>Magnoliopsida</taxon>
        <taxon>eudicotyledons</taxon>
        <taxon>Gunneridae</taxon>
        <taxon>Pentapetalae</taxon>
        <taxon>rosids</taxon>
        <taxon>malvids</taxon>
        <taxon>Malvales</taxon>
        <taxon>Malvaceae</taxon>
        <taxon>Malvoideae</taxon>
        <taxon>Gossypium</taxon>
    </lineage>
</organism>
<reference evidence="1 2" key="1">
    <citation type="journal article" date="2021" name="Plant Biotechnol. J.">
        <title>Multi-omics assisted identification of the key and species-specific regulatory components of drought-tolerant mechanisms in Gossypium stocksii.</title>
        <authorList>
            <person name="Yu D."/>
            <person name="Ke L."/>
            <person name="Zhang D."/>
            <person name="Wu Y."/>
            <person name="Sun Y."/>
            <person name="Mei J."/>
            <person name="Sun J."/>
            <person name="Sun Y."/>
        </authorList>
    </citation>
    <scope>NUCLEOTIDE SEQUENCE [LARGE SCALE GENOMIC DNA]</scope>
    <source>
        <strain evidence="2">cv. E1</strain>
        <tissue evidence="1">Leaf</tissue>
    </source>
</reference>
<evidence type="ECO:0000313" key="1">
    <source>
        <dbReference type="EMBL" id="KAH1074487.1"/>
    </source>
</evidence>
<dbReference type="AlphaFoldDB" id="A0A9D3V8R0"/>
<gene>
    <name evidence="1" type="ORF">J1N35_026815</name>
</gene>
<proteinExistence type="predicted"/>
<dbReference type="EMBL" id="JAIQCV010000008">
    <property type="protein sequence ID" value="KAH1074487.1"/>
    <property type="molecule type" value="Genomic_DNA"/>
</dbReference>
<name>A0A9D3V8R0_9ROSI</name>
<evidence type="ECO:0000313" key="2">
    <source>
        <dbReference type="Proteomes" id="UP000828251"/>
    </source>
</evidence>
<protein>
    <submittedName>
        <fullName evidence="1">Uncharacterized protein</fullName>
    </submittedName>
</protein>
<comment type="caution">
    <text evidence="1">The sequence shown here is derived from an EMBL/GenBank/DDBJ whole genome shotgun (WGS) entry which is preliminary data.</text>
</comment>
<accession>A0A9D3V8R0</accession>
<dbReference type="Proteomes" id="UP000828251">
    <property type="component" value="Unassembled WGS sequence"/>
</dbReference>